<dbReference type="PANTHER" id="PTHR30580">
    <property type="entry name" value="PRIMOSOMAL PROTEIN N"/>
    <property type="match status" value="1"/>
</dbReference>
<evidence type="ECO:0000256" key="8">
    <source>
        <dbReference type="HAMAP-Rule" id="MF_00983"/>
    </source>
</evidence>
<reference evidence="10" key="1">
    <citation type="submission" date="2010-08" db="EMBL/GenBank/DDBJ databases">
        <authorList>
            <person name="Muzny D."/>
            <person name="Qin X."/>
            <person name="Buhay C."/>
            <person name="Dugan-Rocha S."/>
            <person name="Ding Y."/>
            <person name="Chen G."/>
            <person name="Hawes A."/>
            <person name="Holder M."/>
            <person name="Jhangiani S."/>
            <person name="Johnson A."/>
            <person name="Khan Z."/>
            <person name="Li Z."/>
            <person name="Liu W."/>
            <person name="Liu X."/>
            <person name="Perez L."/>
            <person name="Shen H."/>
            <person name="Wang Q."/>
            <person name="Watt J."/>
            <person name="Xi L."/>
            <person name="Xin Y."/>
            <person name="Zhou J."/>
            <person name="Deng J."/>
            <person name="Jiang H."/>
            <person name="Liu Y."/>
            <person name="Qu J."/>
            <person name="Song X.-Z."/>
            <person name="Zhang L."/>
            <person name="Villasana D."/>
            <person name="Johnson A."/>
            <person name="Liu J."/>
            <person name="Liyanage D."/>
            <person name="Lorensuhewa L."/>
            <person name="Robinson T."/>
            <person name="Song A."/>
            <person name="Song B.-B."/>
            <person name="Dinh H."/>
            <person name="Thornton R."/>
            <person name="Coyle M."/>
            <person name="Francisco L."/>
            <person name="Jackson L."/>
            <person name="Javaid M."/>
            <person name="Korchina V."/>
            <person name="Kovar C."/>
            <person name="Mata R."/>
            <person name="Mathew T."/>
            <person name="Ngo R."/>
            <person name="Nguyen L."/>
            <person name="Nguyen N."/>
            <person name="Okwuonu G."/>
            <person name="Ongeri F."/>
            <person name="Pham C."/>
            <person name="Simmons D."/>
            <person name="Wilczek-Boney K."/>
            <person name="Hale W."/>
            <person name="Jakkamsetti A."/>
            <person name="Pham P."/>
            <person name="Ruth R."/>
            <person name="San Lucas F."/>
            <person name="Warren J."/>
            <person name="Zhang J."/>
            <person name="Zhao Z."/>
            <person name="Zhou C."/>
            <person name="Zhu D."/>
            <person name="Lee S."/>
            <person name="Bess C."/>
            <person name="Blankenburg K."/>
            <person name="Forbes L."/>
            <person name="Fu Q."/>
            <person name="Gubbala S."/>
            <person name="Hirani K."/>
            <person name="Jayaseelan J.C."/>
            <person name="Lara F."/>
            <person name="Munidasa M."/>
            <person name="Palculict T."/>
            <person name="Patil S."/>
            <person name="Pu L.-L."/>
            <person name="Saada N."/>
            <person name="Tang L."/>
            <person name="Weissenberger G."/>
            <person name="Zhu Y."/>
            <person name="Hemphill L."/>
            <person name="Shang Y."/>
            <person name="Youmans B."/>
            <person name="Ayvaz T."/>
            <person name="Ross M."/>
            <person name="Santibanez J."/>
            <person name="Aqrawi P."/>
            <person name="Gross S."/>
            <person name="Joshi V."/>
            <person name="Fowler G."/>
            <person name="Nazareth L."/>
            <person name="Reid J."/>
            <person name="Worley K."/>
            <person name="Petrosino J."/>
            <person name="Highlander S."/>
            <person name="Gibbs R."/>
        </authorList>
    </citation>
    <scope>NUCLEOTIDE SEQUENCE [LARGE SCALE GENOMIC DNA]</scope>
    <source>
        <strain evidence="10">DSM 15272</strain>
    </source>
</reference>
<dbReference type="GO" id="GO:0043138">
    <property type="term" value="F:3'-5' DNA helicase activity"/>
    <property type="evidence" value="ECO:0007669"/>
    <property type="project" value="TreeGrafter"/>
</dbReference>
<feature type="binding site" evidence="8">
    <location>
        <position position="385"/>
    </location>
    <ligand>
        <name>Zn(2+)</name>
        <dbReference type="ChEBI" id="CHEBI:29105"/>
        <label>1</label>
    </ligand>
</feature>
<dbReference type="eggNOG" id="COG1198">
    <property type="taxonomic scope" value="Bacteria"/>
</dbReference>
<comment type="caution">
    <text evidence="10">The sequence shown here is derived from an EMBL/GenBank/DDBJ whole genome shotgun (WGS) entry which is preliminary data.</text>
</comment>
<feature type="binding site" evidence="8">
    <location>
        <position position="420"/>
    </location>
    <ligand>
        <name>Zn(2+)</name>
        <dbReference type="ChEBI" id="CHEBI:29105"/>
        <label>1</label>
    </ligand>
</feature>
<evidence type="ECO:0000259" key="9">
    <source>
        <dbReference type="Pfam" id="PF17764"/>
    </source>
</evidence>
<evidence type="ECO:0000256" key="2">
    <source>
        <dbReference type="ARBA" id="ARBA00022705"/>
    </source>
</evidence>
<keyword evidence="3 8" id="KW-0479">Metal-binding</keyword>
<keyword evidence="1 8" id="KW-0639">Primosome</keyword>
<keyword evidence="6 8" id="KW-0067">ATP-binding</keyword>
<dbReference type="InterPro" id="IPR041222">
    <property type="entry name" value="PriA_3primeBD"/>
</dbReference>
<proteinExistence type="inferred from homology"/>
<feature type="binding site" evidence="8">
    <location>
        <position position="423"/>
    </location>
    <ligand>
        <name>Zn(2+)</name>
        <dbReference type="ChEBI" id="CHEBI:29105"/>
        <label>1</label>
    </ligand>
</feature>
<comment type="similarity">
    <text evidence="8">Belongs to the helicase family. PriA subfamily.</text>
</comment>
<accession>E2S9H8</accession>
<evidence type="ECO:0000313" key="10">
    <source>
        <dbReference type="EMBL" id="EFQ83902.1"/>
    </source>
</evidence>
<dbReference type="AlphaFoldDB" id="E2S9H8"/>
<feature type="binding site" evidence="8">
    <location>
        <position position="391"/>
    </location>
    <ligand>
        <name>Zn(2+)</name>
        <dbReference type="ChEBI" id="CHEBI:29105"/>
        <label>2</label>
    </ligand>
</feature>
<keyword evidence="7 8" id="KW-0238">DNA-binding</keyword>
<feature type="domain" description="Primosomal protein N' 3' DNA-binding" evidence="9">
    <location>
        <begin position="40"/>
        <end position="138"/>
    </location>
</feature>
<evidence type="ECO:0000256" key="6">
    <source>
        <dbReference type="ARBA" id="ARBA00022840"/>
    </source>
</evidence>
<feature type="binding site" evidence="8">
    <location>
        <position position="409"/>
    </location>
    <ligand>
        <name>Zn(2+)</name>
        <dbReference type="ChEBI" id="CHEBI:29105"/>
        <label>2</label>
    </ligand>
</feature>
<evidence type="ECO:0000256" key="1">
    <source>
        <dbReference type="ARBA" id="ARBA00022515"/>
    </source>
</evidence>
<comment type="cofactor">
    <cofactor evidence="8">
        <name>Zn(2+)</name>
        <dbReference type="ChEBI" id="CHEBI:29105"/>
    </cofactor>
    <text evidence="8">Binds 2 zinc ions per subunit.</text>
</comment>
<feature type="binding site" evidence="8">
    <location>
        <position position="382"/>
    </location>
    <ligand>
        <name>Zn(2+)</name>
        <dbReference type="ChEBI" id="CHEBI:29105"/>
        <label>1</label>
    </ligand>
</feature>
<protein>
    <recommendedName>
        <fullName evidence="8">Probable replication restart protein PriA</fullName>
    </recommendedName>
    <alternativeName>
        <fullName evidence="8">Putative ATP-dependent DNA helicase PriA</fullName>
    </alternativeName>
</protein>
<dbReference type="PANTHER" id="PTHR30580:SF0">
    <property type="entry name" value="PRIMOSOMAL PROTEIN N"/>
    <property type="match status" value="1"/>
</dbReference>
<dbReference type="GO" id="GO:0006310">
    <property type="term" value="P:DNA recombination"/>
    <property type="evidence" value="ECO:0007669"/>
    <property type="project" value="InterPro"/>
</dbReference>
<evidence type="ECO:0000313" key="11">
    <source>
        <dbReference type="Proteomes" id="UP000003111"/>
    </source>
</evidence>
<dbReference type="GO" id="GO:0005524">
    <property type="term" value="F:ATP binding"/>
    <property type="evidence" value="ECO:0007669"/>
    <property type="project" value="UniProtKB-UniRule"/>
</dbReference>
<sequence>MTTADADQLALIDVPAAGRAPASRAGPRPRAAASRLPVARVVVDVPLAHLDRPFDYRVPADLDEQVVPGCRVKVRFAGRRVAGFVVERVEISEVERLADIDTVVSPEPVLRPDVLHLARAVADRYAGTLADVLRLAVPPRHARAESAARPTPSVPAADPADRVRGRSVWAALPGDDVPRRVARAAAAEVAAGRGVVVCVPDQADVDRWSVAFAEVLGPGAYVELTAGQSAERRHRSFLALSRGDVRIVLGTRAAAYAPVDDVGLVVMWDDGDDLFAEPRAPYPHAREVLLLRAVQQDASVLLVAHGRSVEAQSLVTSGWAEDRTADLADRRRAWARVDVVDADERGAGPVRLPERVVRAIRAADGPVLVQVPRRGYRAALSCQDCRRPARCRTCEGPVHQTSSSADPVCRWCSRSDPWRCRTCGGTTWRSGVVGHLRTAEEFARTFPQRTVVTSGGASVLTTVEDPTALVLATPGAEPPVTDGYAVVVLLDTWLMLARDDVRVVEESHRRWFNALALARPDGRCLAVGDSTVLQALVRTDPRGLAERELQDRAATHLPPAGRLATVDAPQEVLADLVAASWPEHTEVLGPVPLDDDLHRLVLRAPRRRGAELSQALQAVQAERSAAKLAGPRVRIDPQQI</sequence>
<keyword evidence="4 8" id="KW-0547">Nucleotide-binding</keyword>
<comment type="subunit">
    <text evidence="8">Component of the replication restart primosome.</text>
</comment>
<gene>
    <name evidence="8" type="primary">priA</name>
    <name evidence="10" type="ORF">HMPREF0063_10618</name>
</gene>
<dbReference type="Gene3D" id="3.40.1440.60">
    <property type="entry name" value="PriA, 3(prime) DNA-binding domain"/>
    <property type="match status" value="1"/>
</dbReference>
<dbReference type="SUPFAM" id="SSF52540">
    <property type="entry name" value="P-loop containing nucleoside triphosphate hydrolases"/>
    <property type="match status" value="1"/>
</dbReference>
<dbReference type="HAMAP" id="MF_00983">
    <property type="entry name" value="PriA"/>
    <property type="match status" value="1"/>
</dbReference>
<dbReference type="GO" id="GO:0006269">
    <property type="term" value="P:DNA replication, synthesis of primer"/>
    <property type="evidence" value="ECO:0007669"/>
    <property type="project" value="UniProtKB-KW"/>
</dbReference>
<evidence type="ECO:0000256" key="3">
    <source>
        <dbReference type="ARBA" id="ARBA00022723"/>
    </source>
</evidence>
<evidence type="ECO:0000256" key="4">
    <source>
        <dbReference type="ARBA" id="ARBA00022741"/>
    </source>
</evidence>
<dbReference type="InterPro" id="IPR042115">
    <property type="entry name" value="PriA_3primeBD_sf"/>
</dbReference>
<feature type="binding site" evidence="8">
    <location>
        <position position="412"/>
    </location>
    <ligand>
        <name>Zn(2+)</name>
        <dbReference type="ChEBI" id="CHEBI:29105"/>
        <label>2</label>
    </ligand>
</feature>
<evidence type="ECO:0000256" key="7">
    <source>
        <dbReference type="ARBA" id="ARBA00023125"/>
    </source>
</evidence>
<dbReference type="HOGENOM" id="CLU_015485_1_0_11"/>
<comment type="function">
    <text evidence="8">Initiates the restart of stalled replication forks, which reloads the replicative helicase on sites other than the origin of replication. Recognizes and binds to abandoned replication forks and remodels them to uncover a helicase loading site. Promotes assembly of the primosome at these replication forks.</text>
</comment>
<dbReference type="GO" id="GO:0006270">
    <property type="term" value="P:DNA replication initiation"/>
    <property type="evidence" value="ECO:0007669"/>
    <property type="project" value="TreeGrafter"/>
</dbReference>
<dbReference type="InterPro" id="IPR005259">
    <property type="entry name" value="PriA"/>
</dbReference>
<feature type="binding site" evidence="8">
    <location>
        <position position="394"/>
    </location>
    <ligand>
        <name>Zn(2+)</name>
        <dbReference type="ChEBI" id="CHEBI:29105"/>
        <label>2</label>
    </ligand>
</feature>
<dbReference type="GO" id="GO:0003677">
    <property type="term" value="F:DNA binding"/>
    <property type="evidence" value="ECO:0007669"/>
    <property type="project" value="UniProtKB-UniRule"/>
</dbReference>
<name>E2S9H8_9ACTN</name>
<dbReference type="STRING" id="585531.HMPREF0063_10618"/>
<dbReference type="Pfam" id="PF17764">
    <property type="entry name" value="PriA_3primeBD"/>
    <property type="match status" value="1"/>
</dbReference>
<dbReference type="Proteomes" id="UP000003111">
    <property type="component" value="Unassembled WGS sequence"/>
</dbReference>
<dbReference type="EMBL" id="ACLF03000003">
    <property type="protein sequence ID" value="EFQ83902.1"/>
    <property type="molecule type" value="Genomic_DNA"/>
</dbReference>
<dbReference type="GO" id="GO:0006302">
    <property type="term" value="P:double-strand break repair"/>
    <property type="evidence" value="ECO:0007669"/>
    <property type="project" value="InterPro"/>
</dbReference>
<keyword evidence="11" id="KW-1185">Reference proteome</keyword>
<dbReference type="RefSeq" id="WP_007077640.1">
    <property type="nucleotide sequence ID" value="NZ_CM001024.1"/>
</dbReference>
<evidence type="ECO:0000256" key="5">
    <source>
        <dbReference type="ARBA" id="ARBA00022833"/>
    </source>
</evidence>
<comment type="caution">
    <text evidence="8">As this protein does not have any detectable helicase domains, it probably does not have helicase activity.</text>
</comment>
<keyword evidence="2 8" id="KW-0235">DNA replication</keyword>
<dbReference type="GO" id="GO:0008270">
    <property type="term" value="F:zinc ion binding"/>
    <property type="evidence" value="ECO:0007669"/>
    <property type="project" value="UniProtKB-UniRule"/>
</dbReference>
<organism evidence="10 11">
    <name type="scientific">Aeromicrobium marinum DSM 15272</name>
    <dbReference type="NCBI Taxonomy" id="585531"/>
    <lineage>
        <taxon>Bacteria</taxon>
        <taxon>Bacillati</taxon>
        <taxon>Actinomycetota</taxon>
        <taxon>Actinomycetes</taxon>
        <taxon>Propionibacteriales</taxon>
        <taxon>Nocardioidaceae</taxon>
        <taxon>Aeromicrobium</taxon>
    </lineage>
</organism>
<keyword evidence="5 8" id="KW-0862">Zinc</keyword>
<dbReference type="Gene3D" id="3.40.50.300">
    <property type="entry name" value="P-loop containing nucleotide triphosphate hydrolases"/>
    <property type="match status" value="1"/>
</dbReference>
<dbReference type="GO" id="GO:1990077">
    <property type="term" value="C:primosome complex"/>
    <property type="evidence" value="ECO:0007669"/>
    <property type="project" value="UniProtKB-UniRule"/>
</dbReference>
<dbReference type="InterPro" id="IPR027417">
    <property type="entry name" value="P-loop_NTPase"/>
</dbReference>